<keyword evidence="3 4" id="KW-0413">Isomerase</keyword>
<dbReference type="STRING" id="578942.SAMN05216289_10576"/>
<dbReference type="Gene3D" id="2.40.100.10">
    <property type="entry name" value="Cyclophilin-like"/>
    <property type="match status" value="1"/>
</dbReference>
<dbReference type="InterPro" id="IPR002130">
    <property type="entry name" value="Cyclophilin-type_PPIase_dom"/>
</dbReference>
<dbReference type="GO" id="GO:0003755">
    <property type="term" value="F:peptidyl-prolyl cis-trans isomerase activity"/>
    <property type="evidence" value="ECO:0007669"/>
    <property type="project" value="UniProtKB-UniRule"/>
</dbReference>
<comment type="catalytic activity">
    <reaction evidence="4">
        <text>[protein]-peptidylproline (omega=180) = [protein]-peptidylproline (omega=0)</text>
        <dbReference type="Rhea" id="RHEA:16237"/>
        <dbReference type="Rhea" id="RHEA-COMP:10747"/>
        <dbReference type="Rhea" id="RHEA-COMP:10748"/>
        <dbReference type="ChEBI" id="CHEBI:83833"/>
        <dbReference type="ChEBI" id="CHEBI:83834"/>
        <dbReference type="EC" id="5.2.1.8"/>
    </reaction>
</comment>
<feature type="domain" description="PPIase cyclophilin-type" evidence="5">
    <location>
        <begin position="57"/>
        <end position="215"/>
    </location>
</feature>
<evidence type="ECO:0000256" key="1">
    <source>
        <dbReference type="ARBA" id="ARBA00007365"/>
    </source>
</evidence>
<gene>
    <name evidence="6" type="ORF">SAMN05216289_10576</name>
</gene>
<dbReference type="PANTHER" id="PTHR43246">
    <property type="entry name" value="PEPTIDYL-PROLYL CIS-TRANS ISOMERASE CYP38, CHLOROPLASTIC"/>
    <property type="match status" value="1"/>
</dbReference>
<dbReference type="PRINTS" id="PR00153">
    <property type="entry name" value="CSAPPISMRASE"/>
</dbReference>
<dbReference type="InterPro" id="IPR020892">
    <property type="entry name" value="Cyclophilin-type_PPIase_CS"/>
</dbReference>
<dbReference type="EC" id="5.2.1.8" evidence="4"/>
<dbReference type="AlphaFoldDB" id="A0A1I4WKC9"/>
<dbReference type="Pfam" id="PF00160">
    <property type="entry name" value="Pro_isomerase"/>
    <property type="match status" value="1"/>
</dbReference>
<feature type="chain" id="PRO_5011330479" description="Peptidyl-prolyl cis-trans isomerase" evidence="4">
    <location>
        <begin position="29"/>
        <end position="217"/>
    </location>
</feature>
<keyword evidence="2 4" id="KW-0697">Rotamase</keyword>
<comment type="function">
    <text evidence="4">PPIases accelerate the folding of proteins. It catalyzes the cis-trans isomerization of proline imidic peptide bonds in oligopeptides.</text>
</comment>
<dbReference type="Proteomes" id="UP000198575">
    <property type="component" value="Unassembled WGS sequence"/>
</dbReference>
<comment type="similarity">
    <text evidence="1 4">Belongs to the cyclophilin-type PPIase family.</text>
</comment>
<evidence type="ECO:0000256" key="2">
    <source>
        <dbReference type="ARBA" id="ARBA00023110"/>
    </source>
</evidence>
<organism evidence="6 7">
    <name type="scientific">Dokdonella immobilis</name>
    <dbReference type="NCBI Taxonomy" id="578942"/>
    <lineage>
        <taxon>Bacteria</taxon>
        <taxon>Pseudomonadati</taxon>
        <taxon>Pseudomonadota</taxon>
        <taxon>Gammaproteobacteria</taxon>
        <taxon>Lysobacterales</taxon>
        <taxon>Rhodanobacteraceae</taxon>
        <taxon>Dokdonella</taxon>
    </lineage>
</organism>
<dbReference type="SUPFAM" id="SSF50891">
    <property type="entry name" value="Cyclophilin-like"/>
    <property type="match status" value="1"/>
</dbReference>
<accession>A0A1I4WKC9</accession>
<reference evidence="6 7" key="1">
    <citation type="submission" date="2016-10" db="EMBL/GenBank/DDBJ databases">
        <authorList>
            <person name="de Groot N.N."/>
        </authorList>
    </citation>
    <scope>NUCLEOTIDE SEQUENCE [LARGE SCALE GENOMIC DNA]</scope>
    <source>
        <strain evidence="6 7">CGMCC 1.7659</strain>
    </source>
</reference>
<dbReference type="InterPro" id="IPR044665">
    <property type="entry name" value="E_coli_cyclophilin_A-like"/>
</dbReference>
<keyword evidence="4" id="KW-0732">Signal</keyword>
<name>A0A1I4WKC9_9GAMM</name>
<dbReference type="PROSITE" id="PS50072">
    <property type="entry name" value="CSA_PPIASE_2"/>
    <property type="match status" value="1"/>
</dbReference>
<dbReference type="GO" id="GO:0006457">
    <property type="term" value="P:protein folding"/>
    <property type="evidence" value="ECO:0007669"/>
    <property type="project" value="InterPro"/>
</dbReference>
<dbReference type="RefSeq" id="WP_092405740.1">
    <property type="nucleotide sequence ID" value="NZ_FOVF01000005.1"/>
</dbReference>
<dbReference type="PROSITE" id="PS00170">
    <property type="entry name" value="CSA_PPIASE_1"/>
    <property type="match status" value="1"/>
</dbReference>
<evidence type="ECO:0000256" key="3">
    <source>
        <dbReference type="ARBA" id="ARBA00023235"/>
    </source>
</evidence>
<evidence type="ECO:0000313" key="7">
    <source>
        <dbReference type="Proteomes" id="UP000198575"/>
    </source>
</evidence>
<proteinExistence type="inferred from homology"/>
<dbReference type="CDD" id="cd01920">
    <property type="entry name" value="cyclophilin_EcCYP_like"/>
    <property type="match status" value="1"/>
</dbReference>
<dbReference type="InterPro" id="IPR029000">
    <property type="entry name" value="Cyclophilin-like_dom_sf"/>
</dbReference>
<dbReference type="EMBL" id="FOVF01000005">
    <property type="protein sequence ID" value="SFN13716.1"/>
    <property type="molecule type" value="Genomic_DNA"/>
</dbReference>
<evidence type="ECO:0000313" key="6">
    <source>
        <dbReference type="EMBL" id="SFN13716.1"/>
    </source>
</evidence>
<protein>
    <recommendedName>
        <fullName evidence="4">Peptidyl-prolyl cis-trans isomerase</fullName>
        <shortName evidence="4">PPIase</shortName>
        <ecNumber evidence="4">5.2.1.8</ecNumber>
    </recommendedName>
</protein>
<evidence type="ECO:0000256" key="4">
    <source>
        <dbReference type="RuleBase" id="RU363019"/>
    </source>
</evidence>
<dbReference type="OrthoDB" id="9807797at2"/>
<feature type="signal peptide" evidence="4">
    <location>
        <begin position="1"/>
        <end position="28"/>
    </location>
</feature>
<keyword evidence="7" id="KW-1185">Reference proteome</keyword>
<sequence length="217" mass="23573">MLRIFRSCTLRALLPFALALLLPLGASAQSDAAKPTTKPPVAATTAPTVNPKVLIKTNMGDITVELNAEKAPKSVENFLQYVKDGFYNGTIFHRVIDNFMIQGGGFTPDLRQKPTRPSIPNEAKNGLSNKRGTIAMARTPDPNSATAQFFINLVDNRNLDYVSDERAETWGYAVFGQVVSGMDVVDKIKAVPTGPKGPFRSDVPTSDVVIEKVELLP</sequence>
<evidence type="ECO:0000259" key="5">
    <source>
        <dbReference type="PROSITE" id="PS50072"/>
    </source>
</evidence>